<dbReference type="RefSeq" id="WP_378977833.1">
    <property type="nucleotide sequence ID" value="NZ_JBHTBJ010000070.1"/>
</dbReference>
<proteinExistence type="predicted"/>
<reference evidence="3" key="1">
    <citation type="journal article" date="2019" name="Int. J. Syst. Evol. Microbiol.">
        <title>The Global Catalogue of Microorganisms (GCM) 10K type strain sequencing project: providing services to taxonomists for standard genome sequencing and annotation.</title>
        <authorList>
            <consortium name="The Broad Institute Genomics Platform"/>
            <consortium name="The Broad Institute Genome Sequencing Center for Infectious Disease"/>
            <person name="Wu L."/>
            <person name="Ma J."/>
        </authorList>
    </citation>
    <scope>NUCLEOTIDE SEQUENCE [LARGE SCALE GENOMIC DNA]</scope>
    <source>
        <strain evidence="3">XZYJT-10</strain>
    </source>
</reference>
<name>A0ABW2I511_9ACTN</name>
<organism evidence="2 3">
    <name type="scientific">Paractinoplanes rhizophilus</name>
    <dbReference type="NCBI Taxonomy" id="1416877"/>
    <lineage>
        <taxon>Bacteria</taxon>
        <taxon>Bacillati</taxon>
        <taxon>Actinomycetota</taxon>
        <taxon>Actinomycetes</taxon>
        <taxon>Micromonosporales</taxon>
        <taxon>Micromonosporaceae</taxon>
        <taxon>Paractinoplanes</taxon>
    </lineage>
</organism>
<sequence>MQKRNFSYAPAAVFLAAALGLAVIMMVTVGLAEGLTALGIVAVLSGAYGLRHYARTRLIYRRRPDPADRELADERQS</sequence>
<feature type="transmembrane region" description="Helical" evidence="1">
    <location>
        <begin position="35"/>
        <end position="54"/>
    </location>
</feature>
<evidence type="ECO:0000256" key="1">
    <source>
        <dbReference type="SAM" id="Phobius"/>
    </source>
</evidence>
<feature type="transmembrane region" description="Helical" evidence="1">
    <location>
        <begin position="7"/>
        <end position="29"/>
    </location>
</feature>
<keyword evidence="1" id="KW-0812">Transmembrane</keyword>
<protein>
    <recommendedName>
        <fullName evidence="4">UsfY protein</fullName>
    </recommendedName>
</protein>
<gene>
    <name evidence="2" type="ORF">ACFQS1_39010</name>
</gene>
<evidence type="ECO:0000313" key="2">
    <source>
        <dbReference type="EMBL" id="MFC7279985.1"/>
    </source>
</evidence>
<dbReference type="Proteomes" id="UP001596548">
    <property type="component" value="Unassembled WGS sequence"/>
</dbReference>
<comment type="caution">
    <text evidence="2">The sequence shown here is derived from an EMBL/GenBank/DDBJ whole genome shotgun (WGS) entry which is preliminary data.</text>
</comment>
<accession>A0ABW2I511</accession>
<keyword evidence="3" id="KW-1185">Reference proteome</keyword>
<dbReference type="EMBL" id="JBHTBJ010000070">
    <property type="protein sequence ID" value="MFC7279985.1"/>
    <property type="molecule type" value="Genomic_DNA"/>
</dbReference>
<evidence type="ECO:0008006" key="4">
    <source>
        <dbReference type="Google" id="ProtNLM"/>
    </source>
</evidence>
<keyword evidence="1" id="KW-0472">Membrane</keyword>
<evidence type="ECO:0000313" key="3">
    <source>
        <dbReference type="Proteomes" id="UP001596548"/>
    </source>
</evidence>
<keyword evidence="1" id="KW-1133">Transmembrane helix</keyword>